<reference evidence="1" key="2">
    <citation type="submission" date="2022-01" db="EMBL/GenBank/DDBJ databases">
        <authorList>
            <person name="Yamashiro T."/>
            <person name="Shiraishi A."/>
            <person name="Satake H."/>
            <person name="Nakayama K."/>
        </authorList>
    </citation>
    <scope>NUCLEOTIDE SEQUENCE</scope>
</reference>
<name>A0ABQ5ACD4_9ASTR</name>
<comment type="caution">
    <text evidence="1">The sequence shown here is derived from an EMBL/GenBank/DDBJ whole genome shotgun (WGS) entry which is preliminary data.</text>
</comment>
<accession>A0ABQ5ACD4</accession>
<protein>
    <submittedName>
        <fullName evidence="1">Uncharacterized protein</fullName>
    </submittedName>
</protein>
<evidence type="ECO:0000313" key="1">
    <source>
        <dbReference type="EMBL" id="GJS99703.1"/>
    </source>
</evidence>
<sequence length="231" mass="26145">MCLLANEIKEVLVLQLSEIGIFKGLLIHLRVIRGRYNVVNYTPREQFYEYNKDPGEISRHKASTNLTTIMFKSVALFPTVCVDVLFVNNPTPLNAFKNLYEDFVDFSDDSTSSDDDSPYGEDIDYVDASPPDAKIVSSEVVEIVLVGSNSTHADFSQYDSFIFDLSINLFPPADRSDFYHKEFTDELAHIISPSEIARIFEDSRARGFCPSITQASHPQFHLGIQYPNLID</sequence>
<reference evidence="1" key="1">
    <citation type="journal article" date="2022" name="Int. J. Mol. Sci.">
        <title>Draft Genome of Tanacetum Coccineum: Genomic Comparison of Closely Related Tanacetum-Family Plants.</title>
        <authorList>
            <person name="Yamashiro T."/>
            <person name="Shiraishi A."/>
            <person name="Nakayama K."/>
            <person name="Satake H."/>
        </authorList>
    </citation>
    <scope>NUCLEOTIDE SEQUENCE</scope>
</reference>
<evidence type="ECO:0000313" key="2">
    <source>
        <dbReference type="Proteomes" id="UP001151760"/>
    </source>
</evidence>
<dbReference type="EMBL" id="BQNB010012138">
    <property type="protein sequence ID" value="GJS99703.1"/>
    <property type="molecule type" value="Genomic_DNA"/>
</dbReference>
<proteinExistence type="predicted"/>
<dbReference type="Proteomes" id="UP001151760">
    <property type="component" value="Unassembled WGS sequence"/>
</dbReference>
<organism evidence="1 2">
    <name type="scientific">Tanacetum coccineum</name>
    <dbReference type="NCBI Taxonomy" id="301880"/>
    <lineage>
        <taxon>Eukaryota</taxon>
        <taxon>Viridiplantae</taxon>
        <taxon>Streptophyta</taxon>
        <taxon>Embryophyta</taxon>
        <taxon>Tracheophyta</taxon>
        <taxon>Spermatophyta</taxon>
        <taxon>Magnoliopsida</taxon>
        <taxon>eudicotyledons</taxon>
        <taxon>Gunneridae</taxon>
        <taxon>Pentapetalae</taxon>
        <taxon>asterids</taxon>
        <taxon>campanulids</taxon>
        <taxon>Asterales</taxon>
        <taxon>Asteraceae</taxon>
        <taxon>Asteroideae</taxon>
        <taxon>Anthemideae</taxon>
        <taxon>Anthemidinae</taxon>
        <taxon>Tanacetum</taxon>
    </lineage>
</organism>
<gene>
    <name evidence="1" type="ORF">Tco_0820873</name>
</gene>
<keyword evidence="2" id="KW-1185">Reference proteome</keyword>